<evidence type="ECO:0000256" key="4">
    <source>
        <dbReference type="ARBA" id="ARBA00023235"/>
    </source>
</evidence>
<dbReference type="InterPro" id="IPR013078">
    <property type="entry name" value="His_Pase_superF_clade-1"/>
</dbReference>
<name>A0ABD3RGS0_9STRA</name>
<dbReference type="GO" id="GO:0004619">
    <property type="term" value="F:phosphoglycerate mutase activity"/>
    <property type="evidence" value="ECO:0007669"/>
    <property type="project" value="UniProtKB-EC"/>
</dbReference>
<proteinExistence type="inferred from homology"/>
<dbReference type="InterPro" id="IPR005952">
    <property type="entry name" value="Phosphogly_mut1"/>
</dbReference>
<evidence type="ECO:0000256" key="5">
    <source>
        <dbReference type="PIRSR" id="PIRSR613078-2"/>
    </source>
</evidence>
<evidence type="ECO:0000256" key="6">
    <source>
        <dbReference type="SAM" id="MobiDB-lite"/>
    </source>
</evidence>
<dbReference type="EC" id="5.4.2.11" evidence="2"/>
<dbReference type="AlphaFoldDB" id="A0ABD3RGS0"/>
<dbReference type="PANTHER" id="PTHR11931">
    <property type="entry name" value="PHOSPHOGLYCERATE MUTASE"/>
    <property type="match status" value="1"/>
</dbReference>
<reference evidence="7 8" key="1">
    <citation type="submission" date="2024-10" db="EMBL/GenBank/DDBJ databases">
        <title>Updated reference genomes for cyclostephanoid diatoms.</title>
        <authorList>
            <person name="Roberts W.R."/>
            <person name="Alverson A.J."/>
        </authorList>
    </citation>
    <scope>NUCLEOTIDE SEQUENCE [LARGE SCALE GENOMIC DNA]</scope>
    <source>
        <strain evidence="7 8">AJA228-03</strain>
    </source>
</reference>
<comment type="similarity">
    <text evidence="1">Belongs to the phosphoglycerate mutase family. BPG-dependent PGAM subfamily.</text>
</comment>
<evidence type="ECO:0000256" key="1">
    <source>
        <dbReference type="ARBA" id="ARBA00006717"/>
    </source>
</evidence>
<evidence type="ECO:0000313" key="8">
    <source>
        <dbReference type="Proteomes" id="UP001530377"/>
    </source>
</evidence>
<dbReference type="Pfam" id="PF00300">
    <property type="entry name" value="His_Phos_1"/>
    <property type="match status" value="1"/>
</dbReference>
<evidence type="ECO:0000313" key="7">
    <source>
        <dbReference type="EMBL" id="KAL3810976.1"/>
    </source>
</evidence>
<dbReference type="EMBL" id="JALLPB020000289">
    <property type="protein sequence ID" value="KAL3810976.1"/>
    <property type="molecule type" value="Genomic_DNA"/>
</dbReference>
<dbReference type="GO" id="GO:0006096">
    <property type="term" value="P:glycolytic process"/>
    <property type="evidence" value="ECO:0007669"/>
    <property type="project" value="UniProtKB-KW"/>
</dbReference>
<sequence>MTTTTTTKMATSSSLHLHRRISPRMPRSQSLLVLPLALAAVLVVDLPMMPSNVKYYDSIIGRHHVDAFPPFATTITTRSSTTANRRHGTTMTINMGDGDGEMNTIDQYSNDLYSGRRANGRRNERRERRLIKDESSRYAIIDDDAMTRRGQRRMNGLLDSIASMASSTSTRLVGVIGAGGGDGLTKKKPGSLILLRCGESEWSKTGRFTGWADPDLIPEGITEIEHAGRLLLSEGYEPDIIYTSRLKRAVKSTWTILNALDSPYLPVYKSWRLNERSYGALTGLGKMDAARELGVGVVQAWRVLPSLLVSRRTRFDAYR</sequence>
<dbReference type="CDD" id="cd07067">
    <property type="entry name" value="HP_PGM_like"/>
    <property type="match status" value="1"/>
</dbReference>
<comment type="caution">
    <text evidence="7">The sequence shown here is derived from an EMBL/GenBank/DDBJ whole genome shotgun (WGS) entry which is preliminary data.</text>
</comment>
<evidence type="ECO:0000256" key="2">
    <source>
        <dbReference type="ARBA" id="ARBA00012028"/>
    </source>
</evidence>
<dbReference type="InterPro" id="IPR029033">
    <property type="entry name" value="His_PPase_superfam"/>
</dbReference>
<dbReference type="SUPFAM" id="SSF53254">
    <property type="entry name" value="Phosphoglycerate mutase-like"/>
    <property type="match status" value="1"/>
</dbReference>
<dbReference type="Gene3D" id="3.40.50.1240">
    <property type="entry name" value="Phosphoglycerate mutase-like"/>
    <property type="match status" value="1"/>
</dbReference>
<evidence type="ECO:0000256" key="3">
    <source>
        <dbReference type="ARBA" id="ARBA00023152"/>
    </source>
</evidence>
<keyword evidence="4" id="KW-0413">Isomerase</keyword>
<feature type="binding site" evidence="5">
    <location>
        <position position="248"/>
    </location>
    <ligand>
        <name>substrate</name>
    </ligand>
</feature>
<dbReference type="Proteomes" id="UP001530377">
    <property type="component" value="Unassembled WGS sequence"/>
</dbReference>
<keyword evidence="3" id="KW-0324">Glycolysis</keyword>
<feature type="binding site" evidence="5">
    <location>
        <begin position="275"/>
        <end position="278"/>
    </location>
    <ligand>
        <name>substrate</name>
    </ligand>
</feature>
<feature type="region of interest" description="Disordered" evidence="6">
    <location>
        <begin position="79"/>
        <end position="100"/>
    </location>
</feature>
<protein>
    <recommendedName>
        <fullName evidence="2">phosphoglycerate mutase (2,3-diphosphoglycerate-dependent)</fullName>
        <ecNumber evidence="2">5.4.2.11</ecNumber>
    </recommendedName>
</protein>
<accession>A0ABD3RGS0</accession>
<feature type="binding site" evidence="5">
    <location>
        <position position="286"/>
    </location>
    <ligand>
        <name>substrate</name>
    </ligand>
</feature>
<keyword evidence="8" id="KW-1185">Reference proteome</keyword>
<dbReference type="NCBIfam" id="TIGR01258">
    <property type="entry name" value="pgm_1"/>
    <property type="match status" value="1"/>
</dbReference>
<feature type="binding site" evidence="5">
    <location>
        <begin position="209"/>
        <end position="210"/>
    </location>
    <ligand>
        <name>substrate</name>
    </ligand>
</feature>
<organism evidence="7 8">
    <name type="scientific">Cyclostephanos tholiformis</name>
    <dbReference type="NCBI Taxonomy" id="382380"/>
    <lineage>
        <taxon>Eukaryota</taxon>
        <taxon>Sar</taxon>
        <taxon>Stramenopiles</taxon>
        <taxon>Ochrophyta</taxon>
        <taxon>Bacillariophyta</taxon>
        <taxon>Coscinodiscophyceae</taxon>
        <taxon>Thalassiosirophycidae</taxon>
        <taxon>Stephanodiscales</taxon>
        <taxon>Stephanodiscaceae</taxon>
        <taxon>Cyclostephanos</taxon>
    </lineage>
</organism>
<gene>
    <name evidence="7" type="ORF">ACHAXA_008562</name>
</gene>
<dbReference type="SMART" id="SM00855">
    <property type="entry name" value="PGAM"/>
    <property type="match status" value="1"/>
</dbReference>